<dbReference type="InterPro" id="IPR016064">
    <property type="entry name" value="NAD/diacylglycerol_kinase_sf"/>
</dbReference>
<dbReference type="PROSITE" id="PS50146">
    <property type="entry name" value="DAGK"/>
    <property type="match status" value="1"/>
</dbReference>
<dbReference type="SMART" id="SM00046">
    <property type="entry name" value="DAGKc"/>
    <property type="match status" value="1"/>
</dbReference>
<evidence type="ECO:0000313" key="6">
    <source>
        <dbReference type="EMBL" id="SJZ69605.1"/>
    </source>
</evidence>
<dbReference type="Proteomes" id="UP000190395">
    <property type="component" value="Unassembled WGS sequence"/>
</dbReference>
<dbReference type="NCBIfam" id="TIGR00147">
    <property type="entry name" value="YegS/Rv2252/BmrU family lipid kinase"/>
    <property type="match status" value="1"/>
</dbReference>
<dbReference type="Pfam" id="PF00781">
    <property type="entry name" value="DAGK_cat"/>
    <property type="match status" value="1"/>
</dbReference>
<dbReference type="PANTHER" id="PTHR12358:SF54">
    <property type="entry name" value="SPHINGOSINE KINASE RELATED PROTEIN"/>
    <property type="match status" value="1"/>
</dbReference>
<dbReference type="InterPro" id="IPR050187">
    <property type="entry name" value="Lipid_Phosphate_FormReg"/>
</dbReference>
<dbReference type="SUPFAM" id="SSF111331">
    <property type="entry name" value="NAD kinase/diacylglycerol kinase-like"/>
    <property type="match status" value="1"/>
</dbReference>
<dbReference type="RefSeq" id="WP_078930716.1">
    <property type="nucleotide sequence ID" value="NZ_CAMEQG010000017.1"/>
</dbReference>
<reference evidence="6 7" key="1">
    <citation type="submission" date="2017-02" db="EMBL/GenBank/DDBJ databases">
        <authorList>
            <person name="Peterson S.W."/>
        </authorList>
    </citation>
    <scope>NUCLEOTIDE SEQUENCE [LARGE SCALE GENOMIC DNA]</scope>
    <source>
        <strain evidence="6 7">ATCC BAA-909</strain>
    </source>
</reference>
<dbReference type="InterPro" id="IPR017438">
    <property type="entry name" value="ATP-NAD_kinase_N"/>
</dbReference>
<gene>
    <name evidence="6" type="ORF">SAMN02745152_00970</name>
</gene>
<dbReference type="GO" id="GO:0008654">
    <property type="term" value="P:phospholipid biosynthetic process"/>
    <property type="evidence" value="ECO:0007669"/>
    <property type="project" value="InterPro"/>
</dbReference>
<feature type="domain" description="DAGKc" evidence="5">
    <location>
        <begin position="1"/>
        <end position="132"/>
    </location>
</feature>
<dbReference type="STRING" id="225004.SAMN02745152_00970"/>
<evidence type="ECO:0000256" key="3">
    <source>
        <dbReference type="ARBA" id="ARBA00022777"/>
    </source>
</evidence>
<proteinExistence type="predicted"/>
<keyword evidence="1" id="KW-0808">Transferase</keyword>
<organism evidence="6 7">
    <name type="scientific">Treponema berlinense</name>
    <dbReference type="NCBI Taxonomy" id="225004"/>
    <lineage>
        <taxon>Bacteria</taxon>
        <taxon>Pseudomonadati</taxon>
        <taxon>Spirochaetota</taxon>
        <taxon>Spirochaetia</taxon>
        <taxon>Spirochaetales</taxon>
        <taxon>Treponemataceae</taxon>
        <taxon>Treponema</taxon>
    </lineage>
</organism>
<name>A0A1T4MS54_9SPIR</name>
<dbReference type="AlphaFoldDB" id="A0A1T4MS54"/>
<dbReference type="Gene3D" id="2.60.200.40">
    <property type="match status" value="1"/>
</dbReference>
<evidence type="ECO:0000256" key="1">
    <source>
        <dbReference type="ARBA" id="ARBA00022679"/>
    </source>
</evidence>
<dbReference type="GeneID" id="303367223"/>
<accession>A0A1T4MS54</accession>
<dbReference type="Gene3D" id="3.40.50.10330">
    <property type="entry name" value="Probable inorganic polyphosphate/atp-NAD kinase, domain 1"/>
    <property type="match status" value="1"/>
</dbReference>
<dbReference type="InterPro" id="IPR005218">
    <property type="entry name" value="Diacylglycerol/lipid_kinase"/>
</dbReference>
<keyword evidence="7" id="KW-1185">Reference proteome</keyword>
<keyword evidence="3 6" id="KW-0418">Kinase</keyword>
<protein>
    <submittedName>
        <fullName evidence="6">Lipid kinase, YegS/Rv2252/BmrU family</fullName>
    </submittedName>
</protein>
<evidence type="ECO:0000313" key="7">
    <source>
        <dbReference type="Proteomes" id="UP000190395"/>
    </source>
</evidence>
<dbReference type="PANTHER" id="PTHR12358">
    <property type="entry name" value="SPHINGOSINE KINASE"/>
    <property type="match status" value="1"/>
</dbReference>
<dbReference type="GO" id="GO:0016301">
    <property type="term" value="F:kinase activity"/>
    <property type="evidence" value="ECO:0007669"/>
    <property type="project" value="UniProtKB-KW"/>
</dbReference>
<dbReference type="Pfam" id="PF19279">
    <property type="entry name" value="YegS_C"/>
    <property type="match status" value="1"/>
</dbReference>
<keyword evidence="2" id="KW-0547">Nucleotide-binding</keyword>
<evidence type="ECO:0000256" key="2">
    <source>
        <dbReference type="ARBA" id="ARBA00022741"/>
    </source>
</evidence>
<dbReference type="GO" id="GO:0005524">
    <property type="term" value="F:ATP binding"/>
    <property type="evidence" value="ECO:0007669"/>
    <property type="project" value="UniProtKB-KW"/>
</dbReference>
<evidence type="ECO:0000259" key="5">
    <source>
        <dbReference type="PROSITE" id="PS50146"/>
    </source>
</evidence>
<sequence length="306" mass="33714">MFYFIVNEHGGSGQAVGVWNRVQKILDERGVKYQKFVPETKGYAAVLAEQISEKEDDDIRLIVVGGDGTINEVLNGIRSFERLKFMVIPTGSGNDFSRGLGLPLKNTEKVVDMILNSTGIKTIDLGMVESGGRRRIFGISSGLGLNALVGTEINRSKIKNIMNKLHLNSLSYAVMTVKTLFTMKTSTFKVSFDGGALQEFDRAIFLAAMNFPCEGGGVPMAPNANANDGKLSFTLAARIPKWKCFIAFPFLLAARQDLIKGFFMKDARTVDVFTSEPNVSHTDGELFGKVNKIHYECLARKLKILL</sequence>
<keyword evidence="4" id="KW-0067">ATP-binding</keyword>
<dbReference type="EMBL" id="FUXC01000004">
    <property type="protein sequence ID" value="SJZ69605.1"/>
    <property type="molecule type" value="Genomic_DNA"/>
</dbReference>
<dbReference type="OrthoDB" id="9786026at2"/>
<dbReference type="InterPro" id="IPR001206">
    <property type="entry name" value="Diacylglycerol_kinase_cat_dom"/>
</dbReference>
<evidence type="ECO:0000256" key="4">
    <source>
        <dbReference type="ARBA" id="ARBA00022840"/>
    </source>
</evidence>
<dbReference type="InterPro" id="IPR045540">
    <property type="entry name" value="YegS/DAGK_C"/>
</dbReference>